<reference evidence="1 2" key="1">
    <citation type="journal article" date="2024" name="Plant Biotechnol. J.">
        <title>Dendrobium thyrsiflorum genome and its molecular insights into genes involved in important horticultural traits.</title>
        <authorList>
            <person name="Chen B."/>
            <person name="Wang J.Y."/>
            <person name="Zheng P.J."/>
            <person name="Li K.L."/>
            <person name="Liang Y.M."/>
            <person name="Chen X.F."/>
            <person name="Zhang C."/>
            <person name="Zhao X."/>
            <person name="He X."/>
            <person name="Zhang G.Q."/>
            <person name="Liu Z.J."/>
            <person name="Xu Q."/>
        </authorList>
    </citation>
    <scope>NUCLEOTIDE SEQUENCE [LARGE SCALE GENOMIC DNA]</scope>
    <source>
        <strain evidence="1">GZMU011</strain>
    </source>
</reference>
<name>A0ABD0VFR4_DENTH</name>
<comment type="caution">
    <text evidence="1">The sequence shown here is derived from an EMBL/GenBank/DDBJ whole genome shotgun (WGS) entry which is preliminary data.</text>
</comment>
<evidence type="ECO:0000313" key="1">
    <source>
        <dbReference type="EMBL" id="KAL0923461.1"/>
    </source>
</evidence>
<keyword evidence="2" id="KW-1185">Reference proteome</keyword>
<proteinExistence type="predicted"/>
<protein>
    <submittedName>
        <fullName evidence="1">Uncharacterized protein</fullName>
    </submittedName>
</protein>
<gene>
    <name evidence="1" type="ORF">M5K25_007519</name>
</gene>
<evidence type="ECO:0000313" key="2">
    <source>
        <dbReference type="Proteomes" id="UP001552299"/>
    </source>
</evidence>
<accession>A0ABD0VFR4</accession>
<dbReference type="Proteomes" id="UP001552299">
    <property type="component" value="Unassembled WGS sequence"/>
</dbReference>
<sequence length="74" mass="8768">MFPPWMADLEVDHGFIYNEQGFVDILRSPFFDFTPEVDDSVKEYMERIIFTLFSSIEEQVCNVQWQITSKPKQG</sequence>
<dbReference type="AlphaFoldDB" id="A0ABD0VFR4"/>
<dbReference type="EMBL" id="JANQDX010000006">
    <property type="protein sequence ID" value="KAL0923461.1"/>
    <property type="molecule type" value="Genomic_DNA"/>
</dbReference>
<organism evidence="1 2">
    <name type="scientific">Dendrobium thyrsiflorum</name>
    <name type="common">Pinecone-like raceme dendrobium</name>
    <name type="synonym">Orchid</name>
    <dbReference type="NCBI Taxonomy" id="117978"/>
    <lineage>
        <taxon>Eukaryota</taxon>
        <taxon>Viridiplantae</taxon>
        <taxon>Streptophyta</taxon>
        <taxon>Embryophyta</taxon>
        <taxon>Tracheophyta</taxon>
        <taxon>Spermatophyta</taxon>
        <taxon>Magnoliopsida</taxon>
        <taxon>Liliopsida</taxon>
        <taxon>Asparagales</taxon>
        <taxon>Orchidaceae</taxon>
        <taxon>Epidendroideae</taxon>
        <taxon>Malaxideae</taxon>
        <taxon>Dendrobiinae</taxon>
        <taxon>Dendrobium</taxon>
    </lineage>
</organism>